<reference evidence="1" key="1">
    <citation type="submission" date="2022-12" db="EMBL/GenBank/DDBJ databases">
        <authorList>
            <person name="Alioto T."/>
            <person name="Alioto T."/>
            <person name="Gomez Garrido J."/>
        </authorList>
    </citation>
    <scope>NUCLEOTIDE SEQUENCE</scope>
</reference>
<dbReference type="EMBL" id="OX395135">
    <property type="protein sequence ID" value="CAI5785936.1"/>
    <property type="molecule type" value="Genomic_DNA"/>
</dbReference>
<organism evidence="1 2">
    <name type="scientific">Podarcis lilfordi</name>
    <name type="common">Lilford's wall lizard</name>
    <dbReference type="NCBI Taxonomy" id="74358"/>
    <lineage>
        <taxon>Eukaryota</taxon>
        <taxon>Metazoa</taxon>
        <taxon>Chordata</taxon>
        <taxon>Craniata</taxon>
        <taxon>Vertebrata</taxon>
        <taxon>Euteleostomi</taxon>
        <taxon>Lepidosauria</taxon>
        <taxon>Squamata</taxon>
        <taxon>Bifurcata</taxon>
        <taxon>Unidentata</taxon>
        <taxon>Episquamata</taxon>
        <taxon>Laterata</taxon>
        <taxon>Lacertibaenia</taxon>
        <taxon>Lacertidae</taxon>
        <taxon>Podarcis</taxon>
    </lineage>
</organism>
<keyword evidence="2" id="KW-1185">Reference proteome</keyword>
<name>A0AA35PEG2_9SAUR</name>
<dbReference type="AlphaFoldDB" id="A0AA35PEG2"/>
<accession>A0AA35PEG2</accession>
<sequence>MLFKNKQNKISKNCFASLQPKPGVHVARGGGREVRWGQVAPGVFAQGGDIRCAAEAYPKPSGEGGSCATLLAAFLPSPFVLTTGGGRMSALSGSLHPQLQGACTALCTRVAILRLGGHPLCRVLTPSGARPPWAAQAYALPLHVALIGWQLQQYTHTQFSALKNTFVLFSLTE</sequence>
<gene>
    <name evidence="1" type="ORF">PODLI_1B013935</name>
</gene>
<dbReference type="Proteomes" id="UP001178461">
    <property type="component" value="Chromosome 10"/>
</dbReference>
<evidence type="ECO:0000313" key="1">
    <source>
        <dbReference type="EMBL" id="CAI5785936.1"/>
    </source>
</evidence>
<protein>
    <submittedName>
        <fullName evidence="1">Uncharacterized protein</fullName>
    </submittedName>
</protein>
<proteinExistence type="predicted"/>
<evidence type="ECO:0000313" key="2">
    <source>
        <dbReference type="Proteomes" id="UP001178461"/>
    </source>
</evidence>